<name>A0A097IFX4_9CORY</name>
<evidence type="ECO:0000313" key="1">
    <source>
        <dbReference type="EMBL" id="AIT61007.1"/>
    </source>
</evidence>
<dbReference type="STRING" id="558173.CDOO_06880"/>
<organism evidence="1 2">
    <name type="scientific">Corynebacterium doosanense CAU 212 = DSM 45436</name>
    <dbReference type="NCBI Taxonomy" id="558173"/>
    <lineage>
        <taxon>Bacteria</taxon>
        <taxon>Bacillati</taxon>
        <taxon>Actinomycetota</taxon>
        <taxon>Actinomycetes</taxon>
        <taxon>Mycobacteriales</taxon>
        <taxon>Corynebacteriaceae</taxon>
        <taxon>Corynebacterium</taxon>
    </lineage>
</organism>
<dbReference type="KEGG" id="cdo:CDOO_06880"/>
<dbReference type="HOGENOM" id="CLU_190532_0_0_11"/>
<dbReference type="Proteomes" id="UP000029914">
    <property type="component" value="Chromosome"/>
</dbReference>
<dbReference type="OrthoDB" id="10000637at2"/>
<sequence length="88" mass="9295">MNNLMNLIGAAFSAARPEAEQESGSILDVLDTTSTPALVAEHLVRTDSVPATRSETVDAFVAVTGHAPDLEDFADTTALLGSFGWFRS</sequence>
<keyword evidence="2" id="KW-1185">Reference proteome</keyword>
<dbReference type="EMBL" id="CP006764">
    <property type="protein sequence ID" value="AIT61007.1"/>
    <property type="molecule type" value="Genomic_DNA"/>
</dbReference>
<evidence type="ECO:0000313" key="2">
    <source>
        <dbReference type="Proteomes" id="UP000029914"/>
    </source>
</evidence>
<protein>
    <submittedName>
        <fullName evidence="1">Uncharacterized protein</fullName>
    </submittedName>
</protein>
<dbReference type="AlphaFoldDB" id="A0A097IFX4"/>
<dbReference type="RefSeq" id="WP_018022466.1">
    <property type="nucleotide sequence ID" value="NZ_AQUX01000008.1"/>
</dbReference>
<reference evidence="1 2" key="1">
    <citation type="submission" date="2013-09" db="EMBL/GenBank/DDBJ databases">
        <title>Complete genome sequence of Corynebacterium doosanense CAU 212(T) (=DSM 45436(T)), isolated from activated sludge.</title>
        <authorList>
            <person name="Schaffert L."/>
            <person name="Albersmeier A."/>
            <person name="Kalinowski J."/>
            <person name="Ruckert C."/>
        </authorList>
    </citation>
    <scope>NUCLEOTIDE SEQUENCE [LARGE SCALE GENOMIC DNA]</scope>
    <source>
        <strain evidence="1 2">CAU 212</strain>
    </source>
</reference>
<accession>A0A097IFX4</accession>
<gene>
    <name evidence="1" type="ORF">CDOO_06880</name>
</gene>
<proteinExistence type="predicted"/>